<evidence type="ECO:0000313" key="1">
    <source>
        <dbReference type="EMBL" id="CAB4279490.1"/>
    </source>
</evidence>
<name>A0A6J5USL3_PRUAR</name>
<dbReference type="Proteomes" id="UP000507222">
    <property type="component" value="Unassembled WGS sequence"/>
</dbReference>
<gene>
    <name evidence="1" type="ORF">CURHAP_LOCUS31769</name>
    <name evidence="2" type="ORF">ORAREDHAP_LOCUS31385</name>
</gene>
<dbReference type="Proteomes" id="UP000507245">
    <property type="component" value="Unassembled WGS sequence"/>
</dbReference>
<keyword evidence="4" id="KW-1185">Reference proteome</keyword>
<reference evidence="1 3" key="2">
    <citation type="submission" date="2020-05" db="EMBL/GenBank/DDBJ databases">
        <authorList>
            <person name="Campoy J."/>
            <person name="Schneeberger K."/>
            <person name="Spophaly S."/>
        </authorList>
    </citation>
    <scope>NUCLEOTIDE SEQUENCE [LARGE SCALE GENOMIC DNA]</scope>
    <source>
        <strain evidence="1">PruArmRojPasFocal</strain>
    </source>
</reference>
<dbReference type="AlphaFoldDB" id="A0A6J5USL3"/>
<evidence type="ECO:0000313" key="4">
    <source>
        <dbReference type="Proteomes" id="UP000507245"/>
    </source>
</evidence>
<organism evidence="1 3">
    <name type="scientific">Prunus armeniaca</name>
    <name type="common">Apricot</name>
    <name type="synonym">Armeniaca vulgaris</name>
    <dbReference type="NCBI Taxonomy" id="36596"/>
    <lineage>
        <taxon>Eukaryota</taxon>
        <taxon>Viridiplantae</taxon>
        <taxon>Streptophyta</taxon>
        <taxon>Embryophyta</taxon>
        <taxon>Tracheophyta</taxon>
        <taxon>Spermatophyta</taxon>
        <taxon>Magnoliopsida</taxon>
        <taxon>eudicotyledons</taxon>
        <taxon>Gunneridae</taxon>
        <taxon>Pentapetalae</taxon>
        <taxon>rosids</taxon>
        <taxon>fabids</taxon>
        <taxon>Rosales</taxon>
        <taxon>Rosaceae</taxon>
        <taxon>Amygdaloideae</taxon>
        <taxon>Amygdaleae</taxon>
        <taxon>Prunus</taxon>
    </lineage>
</organism>
<protein>
    <submittedName>
        <fullName evidence="1">Uncharacterized protein</fullName>
    </submittedName>
</protein>
<proteinExistence type="predicted"/>
<reference evidence="4" key="1">
    <citation type="journal article" date="2020" name="Genome Biol.">
        <title>Gamete binning: chromosome-level and haplotype-resolved genome assembly enabled by high-throughput single-cell sequencing of gamete genomes.</title>
        <authorList>
            <person name="Campoy J.A."/>
            <person name="Sun H."/>
            <person name="Goel M."/>
            <person name="Jiao W.-B."/>
            <person name="Folz-Donahue K."/>
            <person name="Wang N."/>
            <person name="Rubio M."/>
            <person name="Liu C."/>
            <person name="Kukat C."/>
            <person name="Ruiz D."/>
            <person name="Huettel B."/>
            <person name="Schneeberger K."/>
        </authorList>
    </citation>
    <scope>NUCLEOTIDE SEQUENCE [LARGE SCALE GENOMIC DNA]</scope>
    <source>
        <strain evidence="4">cv. Rojo Pasion</strain>
    </source>
</reference>
<dbReference type="EMBL" id="CAEKKB010000005">
    <property type="protein sequence ID" value="CAB4309949.1"/>
    <property type="molecule type" value="Genomic_DNA"/>
</dbReference>
<evidence type="ECO:0000313" key="2">
    <source>
        <dbReference type="EMBL" id="CAB4309949.1"/>
    </source>
</evidence>
<evidence type="ECO:0000313" key="3">
    <source>
        <dbReference type="Proteomes" id="UP000507222"/>
    </source>
</evidence>
<dbReference type="EMBL" id="CAEKDK010000005">
    <property type="protein sequence ID" value="CAB4279490.1"/>
    <property type="molecule type" value="Genomic_DNA"/>
</dbReference>
<sequence length="65" mass="7468">MAVGSFRWRKSKSKIKKIINPHKMRRKKDEEGKRANKNGTFAVNNETTYATIEVRSGATKGLEWS</sequence>
<accession>A0A6J5USL3</accession>